<evidence type="ECO:0000256" key="2">
    <source>
        <dbReference type="ARBA" id="ARBA00009810"/>
    </source>
</evidence>
<keyword evidence="4 12" id="KW-1134">Transmembrane beta strand</keyword>
<evidence type="ECO:0000256" key="7">
    <source>
        <dbReference type="ARBA" id="ARBA00023065"/>
    </source>
</evidence>
<reference evidence="17 18" key="1">
    <citation type="submission" date="2018-05" db="EMBL/GenBank/DDBJ databases">
        <title>Rhodoferax soyangensis sp.nov., isolated from an oligotrophic freshwater lake.</title>
        <authorList>
            <person name="Park M."/>
        </authorList>
    </citation>
    <scope>NUCLEOTIDE SEQUENCE [LARGE SCALE GENOMIC DNA]</scope>
    <source>
        <strain evidence="17 18">IMCC26218</strain>
    </source>
</reference>
<dbReference type="Gene3D" id="2.170.130.10">
    <property type="entry name" value="TonB-dependent receptor, plug domain"/>
    <property type="match status" value="1"/>
</dbReference>
<evidence type="ECO:0000256" key="9">
    <source>
        <dbReference type="ARBA" id="ARBA00023136"/>
    </source>
</evidence>
<feature type="domain" description="TonB-dependent receptor-like beta-barrel" evidence="15">
    <location>
        <begin position="355"/>
        <end position="776"/>
    </location>
</feature>
<evidence type="ECO:0000313" key="17">
    <source>
        <dbReference type="EMBL" id="RFO95162.1"/>
    </source>
</evidence>
<dbReference type="Pfam" id="PF07715">
    <property type="entry name" value="Plug"/>
    <property type="match status" value="1"/>
</dbReference>
<keyword evidence="7" id="KW-0406">Ion transport</keyword>
<dbReference type="Pfam" id="PF00593">
    <property type="entry name" value="TonB_dep_Rec_b-barrel"/>
    <property type="match status" value="1"/>
</dbReference>
<feature type="domain" description="TonB-dependent receptor plug" evidence="16">
    <location>
        <begin position="64"/>
        <end position="177"/>
    </location>
</feature>
<keyword evidence="6 14" id="KW-0732">Signal</keyword>
<keyword evidence="5 12" id="KW-0812">Transmembrane</keyword>
<dbReference type="PANTHER" id="PTHR30069:SF53">
    <property type="entry name" value="COLICIN I RECEPTOR-RELATED"/>
    <property type="match status" value="1"/>
</dbReference>
<dbReference type="InterPro" id="IPR037066">
    <property type="entry name" value="Plug_dom_sf"/>
</dbReference>
<dbReference type="RefSeq" id="WP_117179916.1">
    <property type="nucleotide sequence ID" value="NZ_QFZK01000021.1"/>
</dbReference>
<dbReference type="AlphaFoldDB" id="A0A3E1R7Z3"/>
<keyword evidence="3 12" id="KW-0813">Transport</keyword>
<dbReference type="Gene3D" id="2.40.170.20">
    <property type="entry name" value="TonB-dependent receptor, beta-barrel domain"/>
    <property type="match status" value="1"/>
</dbReference>
<evidence type="ECO:0000259" key="16">
    <source>
        <dbReference type="Pfam" id="PF07715"/>
    </source>
</evidence>
<keyword evidence="8 13" id="KW-0798">TonB box</keyword>
<dbReference type="GO" id="GO:0009279">
    <property type="term" value="C:cell outer membrane"/>
    <property type="evidence" value="ECO:0007669"/>
    <property type="project" value="UniProtKB-SubCell"/>
</dbReference>
<keyword evidence="9 12" id="KW-0472">Membrane</keyword>
<comment type="subcellular location">
    <subcellularLocation>
        <location evidence="1 12">Cell outer membrane</location>
        <topology evidence="1 12">Multi-pass membrane protein</topology>
    </subcellularLocation>
</comment>
<organism evidence="17 18">
    <name type="scientific">Rhodoferax lacus</name>
    <dbReference type="NCBI Taxonomy" id="2184758"/>
    <lineage>
        <taxon>Bacteria</taxon>
        <taxon>Pseudomonadati</taxon>
        <taxon>Pseudomonadota</taxon>
        <taxon>Betaproteobacteria</taxon>
        <taxon>Burkholderiales</taxon>
        <taxon>Comamonadaceae</taxon>
        <taxon>Rhodoferax</taxon>
    </lineage>
</organism>
<evidence type="ECO:0000256" key="14">
    <source>
        <dbReference type="SAM" id="SignalP"/>
    </source>
</evidence>
<accession>A0A3E1R7Z3</accession>
<dbReference type="PROSITE" id="PS52016">
    <property type="entry name" value="TONB_DEPENDENT_REC_3"/>
    <property type="match status" value="1"/>
</dbReference>
<dbReference type="InterPro" id="IPR000531">
    <property type="entry name" value="Beta-barrel_TonB"/>
</dbReference>
<dbReference type="Proteomes" id="UP000260665">
    <property type="component" value="Unassembled WGS sequence"/>
</dbReference>
<keyword evidence="18" id="KW-1185">Reference proteome</keyword>
<evidence type="ECO:0000256" key="3">
    <source>
        <dbReference type="ARBA" id="ARBA00022448"/>
    </source>
</evidence>
<dbReference type="OrthoDB" id="9760620at2"/>
<evidence type="ECO:0000256" key="5">
    <source>
        <dbReference type="ARBA" id="ARBA00022692"/>
    </source>
</evidence>
<evidence type="ECO:0000256" key="10">
    <source>
        <dbReference type="ARBA" id="ARBA00023170"/>
    </source>
</evidence>
<keyword evidence="10 17" id="KW-0675">Receptor</keyword>
<evidence type="ECO:0000259" key="15">
    <source>
        <dbReference type="Pfam" id="PF00593"/>
    </source>
</evidence>
<feature type="chain" id="PRO_5017757995" evidence="14">
    <location>
        <begin position="35"/>
        <end position="800"/>
    </location>
</feature>
<dbReference type="EMBL" id="QFZK01000021">
    <property type="protein sequence ID" value="RFO95162.1"/>
    <property type="molecule type" value="Genomic_DNA"/>
</dbReference>
<dbReference type="InterPro" id="IPR036942">
    <property type="entry name" value="Beta-barrel_TonB_sf"/>
</dbReference>
<comment type="caution">
    <text evidence="17">The sequence shown here is derived from an EMBL/GenBank/DDBJ whole genome shotgun (WGS) entry which is preliminary data.</text>
</comment>
<feature type="signal peptide" evidence="14">
    <location>
        <begin position="1"/>
        <end position="34"/>
    </location>
</feature>
<evidence type="ECO:0000256" key="13">
    <source>
        <dbReference type="RuleBase" id="RU003357"/>
    </source>
</evidence>
<evidence type="ECO:0000256" key="12">
    <source>
        <dbReference type="PROSITE-ProRule" id="PRU01360"/>
    </source>
</evidence>
<evidence type="ECO:0000313" key="18">
    <source>
        <dbReference type="Proteomes" id="UP000260665"/>
    </source>
</evidence>
<comment type="similarity">
    <text evidence="2 12 13">Belongs to the TonB-dependent receptor family.</text>
</comment>
<gene>
    <name evidence="17" type="ORF">DIC66_19830</name>
</gene>
<dbReference type="InterPro" id="IPR012910">
    <property type="entry name" value="Plug_dom"/>
</dbReference>
<evidence type="ECO:0000256" key="8">
    <source>
        <dbReference type="ARBA" id="ARBA00023077"/>
    </source>
</evidence>
<sequence length="800" mass="86286">MLKNSAAGAGAPSSTSILSLLAVLALGLSDAASAHDTSTDSTAPVKSLGVVTVTGGQPTSLPTQIPTTIEGITREQIEQTTNATDSEDALKYLPSLLVRKRYIGDYNHAVLSSRASGTGNSARSAVYADGILLSNYLGNGATYAPRWGMVTPEEIERVDVMYGPFSAAYPGNSVGAVVDYVTRMPTQFEGHAKISLMSQPFKLYNTDTTYNGSQESASLGNRQGDWSWFADLNHTDSQGQPLTFPTRLLSQGVASSAGTAVTGAVRDANTGNAPIYILGTGTQYHTIQDHAKVKLAYDFNPTLRASYTLGLWQNTSEGRPVSYLKDANGKAVYAGVVNIGGLAFNTSALTGGDFPLTNDKLVHSMQGLSLKSHTQGVWDWEVAASLYNYDTNIQRQNGTGSPAANTSNPLPAALNGGNGTITDGNGTGWNTLALKGIWRPQGPQGAHLVDFGYQQDSYQLGSRTSLTNNWISGAPGTLVNEVGGHTALRSVYAQDSWGFRPNWKTVLGARIENWTADNGFTTFGVGNAANTQYATRNESFVSPKAALSYQWADDLLVKASVGRAVRMPTVSELYGATTVSATSQYINDPKLRPEKSWTAEFTAEKDLGNSLLRITYFVEDVKDALYSQSILGLLPNPNTAVTRVQNIGRILTNGLELAFNGENVLAKGLDLSGSITYTDSQIMENEGYVVVPGDTIGKRQSNIPTWRATALASYRVNDHWSTTLGARYSGPQFRTLNNADVNGYTYQGVSEFFTTDVRVRYAQGKRWSASFGIDNLNNYQYWNFHPYPNRSYVLEFKGTI</sequence>
<dbReference type="SUPFAM" id="SSF56935">
    <property type="entry name" value="Porins"/>
    <property type="match status" value="1"/>
</dbReference>
<dbReference type="InterPro" id="IPR039426">
    <property type="entry name" value="TonB-dep_rcpt-like"/>
</dbReference>
<proteinExistence type="inferred from homology"/>
<dbReference type="GO" id="GO:0015344">
    <property type="term" value="F:siderophore uptake transmembrane transporter activity"/>
    <property type="evidence" value="ECO:0007669"/>
    <property type="project" value="TreeGrafter"/>
</dbReference>
<dbReference type="PANTHER" id="PTHR30069">
    <property type="entry name" value="TONB-DEPENDENT OUTER MEMBRANE RECEPTOR"/>
    <property type="match status" value="1"/>
</dbReference>
<protein>
    <submittedName>
        <fullName evidence="17">TonB-dependent receptor</fullName>
    </submittedName>
</protein>
<dbReference type="GO" id="GO:0044718">
    <property type="term" value="P:siderophore transmembrane transport"/>
    <property type="evidence" value="ECO:0007669"/>
    <property type="project" value="TreeGrafter"/>
</dbReference>
<evidence type="ECO:0000256" key="6">
    <source>
        <dbReference type="ARBA" id="ARBA00022729"/>
    </source>
</evidence>
<evidence type="ECO:0000256" key="4">
    <source>
        <dbReference type="ARBA" id="ARBA00022452"/>
    </source>
</evidence>
<name>A0A3E1R7Z3_9BURK</name>
<evidence type="ECO:0000256" key="11">
    <source>
        <dbReference type="ARBA" id="ARBA00023237"/>
    </source>
</evidence>
<evidence type="ECO:0000256" key="1">
    <source>
        <dbReference type="ARBA" id="ARBA00004571"/>
    </source>
</evidence>
<keyword evidence="11 12" id="KW-0998">Cell outer membrane</keyword>